<feature type="region of interest" description="Disordered" evidence="1">
    <location>
        <begin position="135"/>
        <end position="157"/>
    </location>
</feature>
<organism evidence="2 3">
    <name type="scientific">Pisolithus microcarpus 441</name>
    <dbReference type="NCBI Taxonomy" id="765257"/>
    <lineage>
        <taxon>Eukaryota</taxon>
        <taxon>Fungi</taxon>
        <taxon>Dikarya</taxon>
        <taxon>Basidiomycota</taxon>
        <taxon>Agaricomycotina</taxon>
        <taxon>Agaricomycetes</taxon>
        <taxon>Agaricomycetidae</taxon>
        <taxon>Boletales</taxon>
        <taxon>Sclerodermatineae</taxon>
        <taxon>Pisolithaceae</taxon>
        <taxon>Pisolithus</taxon>
    </lineage>
</organism>
<proteinExistence type="predicted"/>
<gene>
    <name evidence="2" type="ORF">PISMIDRAFT_350027</name>
</gene>
<dbReference type="AlphaFoldDB" id="A0A0C9ZZY1"/>
<accession>A0A0C9ZZY1</accession>
<evidence type="ECO:0000256" key="1">
    <source>
        <dbReference type="SAM" id="MobiDB-lite"/>
    </source>
</evidence>
<reference evidence="2 3" key="1">
    <citation type="submission" date="2014-04" db="EMBL/GenBank/DDBJ databases">
        <authorList>
            <consortium name="DOE Joint Genome Institute"/>
            <person name="Kuo A."/>
            <person name="Kohler A."/>
            <person name="Costa M.D."/>
            <person name="Nagy L.G."/>
            <person name="Floudas D."/>
            <person name="Copeland A."/>
            <person name="Barry K.W."/>
            <person name="Cichocki N."/>
            <person name="Veneault-Fourrey C."/>
            <person name="LaButti K."/>
            <person name="Lindquist E.A."/>
            <person name="Lipzen A."/>
            <person name="Lundell T."/>
            <person name="Morin E."/>
            <person name="Murat C."/>
            <person name="Sun H."/>
            <person name="Tunlid A."/>
            <person name="Henrissat B."/>
            <person name="Grigoriev I.V."/>
            <person name="Hibbett D.S."/>
            <person name="Martin F."/>
            <person name="Nordberg H.P."/>
            <person name="Cantor M.N."/>
            <person name="Hua S.X."/>
        </authorList>
    </citation>
    <scope>NUCLEOTIDE SEQUENCE [LARGE SCALE GENOMIC DNA]</scope>
    <source>
        <strain evidence="2 3">441</strain>
    </source>
</reference>
<sequence>MGCSVPDTRPAEHHPGNCQRTIDSNHAVRVVWKRKMFILMLYDTELGVPDRGELSIKDTDKPCIRPRRKSGGTFVQANSSTAGEGEVHNSIPETIVCSAKSGDTDALELIASGLQKFAETRRMTCRVDKLCFPRPENRMVPSLKPAPDKAASQDNKK</sequence>
<protein>
    <submittedName>
        <fullName evidence="2">Uncharacterized protein</fullName>
    </submittedName>
</protein>
<name>A0A0C9ZZY1_9AGAM</name>
<dbReference type="HOGENOM" id="CLU_1678624_0_0_1"/>
<reference evidence="3" key="2">
    <citation type="submission" date="2015-01" db="EMBL/GenBank/DDBJ databases">
        <title>Evolutionary Origins and Diversification of the Mycorrhizal Mutualists.</title>
        <authorList>
            <consortium name="DOE Joint Genome Institute"/>
            <consortium name="Mycorrhizal Genomics Consortium"/>
            <person name="Kohler A."/>
            <person name="Kuo A."/>
            <person name="Nagy L.G."/>
            <person name="Floudas D."/>
            <person name="Copeland A."/>
            <person name="Barry K.W."/>
            <person name="Cichocki N."/>
            <person name="Veneault-Fourrey C."/>
            <person name="LaButti K."/>
            <person name="Lindquist E.A."/>
            <person name="Lipzen A."/>
            <person name="Lundell T."/>
            <person name="Morin E."/>
            <person name="Murat C."/>
            <person name="Riley R."/>
            <person name="Ohm R."/>
            <person name="Sun H."/>
            <person name="Tunlid A."/>
            <person name="Henrissat B."/>
            <person name="Grigoriev I.V."/>
            <person name="Hibbett D.S."/>
            <person name="Martin F."/>
        </authorList>
    </citation>
    <scope>NUCLEOTIDE SEQUENCE [LARGE SCALE GENOMIC DNA]</scope>
    <source>
        <strain evidence="3">441</strain>
    </source>
</reference>
<evidence type="ECO:0000313" key="3">
    <source>
        <dbReference type="Proteomes" id="UP000054018"/>
    </source>
</evidence>
<evidence type="ECO:0000313" key="2">
    <source>
        <dbReference type="EMBL" id="KIK25358.1"/>
    </source>
</evidence>
<dbReference type="Proteomes" id="UP000054018">
    <property type="component" value="Unassembled WGS sequence"/>
</dbReference>
<dbReference type="EMBL" id="KN833709">
    <property type="protein sequence ID" value="KIK25358.1"/>
    <property type="molecule type" value="Genomic_DNA"/>
</dbReference>
<keyword evidence="3" id="KW-1185">Reference proteome</keyword>